<name>B0NS20_BACSE</name>
<sequence>MVTRDVNVSTAPKDGATEKEIIERSRIGMMVWFFPIQLRIIRIFLLT</sequence>
<dbReference type="EMBL" id="ABFZ02000020">
    <property type="protein sequence ID" value="EDS14596.1"/>
    <property type="molecule type" value="Genomic_DNA"/>
</dbReference>
<evidence type="ECO:0000313" key="2">
    <source>
        <dbReference type="Proteomes" id="UP000004713"/>
    </source>
</evidence>
<gene>
    <name evidence="1" type="ORF">BACSTE_02283</name>
</gene>
<organism evidence="1 2">
    <name type="scientific">Bacteroides stercoris ATCC 43183</name>
    <dbReference type="NCBI Taxonomy" id="449673"/>
    <lineage>
        <taxon>Bacteria</taxon>
        <taxon>Pseudomonadati</taxon>
        <taxon>Bacteroidota</taxon>
        <taxon>Bacteroidia</taxon>
        <taxon>Bacteroidales</taxon>
        <taxon>Bacteroidaceae</taxon>
        <taxon>Bacteroides</taxon>
    </lineage>
</organism>
<dbReference type="Proteomes" id="UP000004713">
    <property type="component" value="Unassembled WGS sequence"/>
</dbReference>
<dbReference type="AlphaFoldDB" id="B0NS20"/>
<reference evidence="1 2" key="1">
    <citation type="submission" date="2007-11" db="EMBL/GenBank/DDBJ databases">
        <title>Draft genome sequence of Bacteroides stercoris(ATCC 43183).</title>
        <authorList>
            <person name="Sudarsanam P."/>
            <person name="Ley R."/>
            <person name="Guruge J."/>
            <person name="Turnbaugh P.J."/>
            <person name="Mahowald M."/>
            <person name="Liep D."/>
            <person name="Gordon J."/>
        </authorList>
    </citation>
    <scope>NUCLEOTIDE SEQUENCE [LARGE SCALE GENOMIC DNA]</scope>
    <source>
        <strain evidence="1 2">ATCC 43183</strain>
    </source>
</reference>
<reference evidence="1 2" key="2">
    <citation type="submission" date="2007-11" db="EMBL/GenBank/DDBJ databases">
        <authorList>
            <person name="Fulton L."/>
            <person name="Clifton S."/>
            <person name="Fulton B."/>
            <person name="Xu J."/>
            <person name="Minx P."/>
            <person name="Pepin K.H."/>
            <person name="Johnson M."/>
            <person name="Thiruvilangam P."/>
            <person name="Bhonagiri V."/>
            <person name="Nash W.E."/>
            <person name="Mardis E.R."/>
            <person name="Wilson R.K."/>
        </authorList>
    </citation>
    <scope>NUCLEOTIDE SEQUENCE [LARGE SCALE GENOMIC DNA]</scope>
    <source>
        <strain evidence="1 2">ATCC 43183</strain>
    </source>
</reference>
<evidence type="ECO:0000313" key="1">
    <source>
        <dbReference type="EMBL" id="EDS14596.1"/>
    </source>
</evidence>
<accession>B0NS20</accession>
<protein>
    <submittedName>
        <fullName evidence="1">Uncharacterized protein</fullName>
    </submittedName>
</protein>
<proteinExistence type="predicted"/>
<comment type="caution">
    <text evidence="1">The sequence shown here is derived from an EMBL/GenBank/DDBJ whole genome shotgun (WGS) entry which is preliminary data.</text>
</comment>
<dbReference type="HOGENOM" id="CLU_3164857_0_0_10"/>